<gene>
    <name evidence="2" type="ORF">QN277_019034</name>
    <name evidence="3" type="ORF">QN277_019035</name>
</gene>
<organism evidence="2 4">
    <name type="scientific">Acacia crassicarpa</name>
    <name type="common">northern wattle</name>
    <dbReference type="NCBI Taxonomy" id="499986"/>
    <lineage>
        <taxon>Eukaryota</taxon>
        <taxon>Viridiplantae</taxon>
        <taxon>Streptophyta</taxon>
        <taxon>Embryophyta</taxon>
        <taxon>Tracheophyta</taxon>
        <taxon>Spermatophyta</taxon>
        <taxon>Magnoliopsida</taxon>
        <taxon>eudicotyledons</taxon>
        <taxon>Gunneridae</taxon>
        <taxon>Pentapetalae</taxon>
        <taxon>rosids</taxon>
        <taxon>fabids</taxon>
        <taxon>Fabales</taxon>
        <taxon>Fabaceae</taxon>
        <taxon>Caesalpinioideae</taxon>
        <taxon>mimosoid clade</taxon>
        <taxon>Acacieae</taxon>
        <taxon>Acacia</taxon>
    </lineage>
</organism>
<accession>A0AAE1MT38</accession>
<feature type="region of interest" description="Disordered" evidence="1">
    <location>
        <begin position="51"/>
        <end position="71"/>
    </location>
</feature>
<evidence type="ECO:0000256" key="1">
    <source>
        <dbReference type="SAM" id="MobiDB-lite"/>
    </source>
</evidence>
<name>A0AAE1MT38_9FABA</name>
<evidence type="ECO:0000313" key="2">
    <source>
        <dbReference type="EMBL" id="KAK4276040.1"/>
    </source>
</evidence>
<reference evidence="2" key="1">
    <citation type="submission" date="2023-10" db="EMBL/GenBank/DDBJ databases">
        <title>Chromosome-level genome of the transformable northern wattle, Acacia crassicarpa.</title>
        <authorList>
            <person name="Massaro I."/>
            <person name="Sinha N.R."/>
            <person name="Poethig S."/>
            <person name="Leichty A.R."/>
        </authorList>
    </citation>
    <scope>NUCLEOTIDE SEQUENCE</scope>
    <source>
        <strain evidence="2">Acra3RX</strain>
        <tissue evidence="2">Leaf</tissue>
    </source>
</reference>
<dbReference type="EMBL" id="JAWXYG010000004">
    <property type="protein sequence ID" value="KAK4276040.1"/>
    <property type="molecule type" value="Genomic_DNA"/>
</dbReference>
<dbReference type="AlphaFoldDB" id="A0AAE1MT38"/>
<evidence type="ECO:0000313" key="4">
    <source>
        <dbReference type="Proteomes" id="UP001293593"/>
    </source>
</evidence>
<comment type="caution">
    <text evidence="2">The sequence shown here is derived from an EMBL/GenBank/DDBJ whole genome shotgun (WGS) entry which is preliminary data.</text>
</comment>
<proteinExistence type="predicted"/>
<dbReference type="EMBL" id="JAWXYG010000004">
    <property type="protein sequence ID" value="KAK4276041.1"/>
    <property type="molecule type" value="Genomic_DNA"/>
</dbReference>
<keyword evidence="4" id="KW-1185">Reference proteome</keyword>
<evidence type="ECO:0000313" key="3">
    <source>
        <dbReference type="EMBL" id="KAK4276041.1"/>
    </source>
</evidence>
<sequence length="116" mass="13010">MIIPTFPRSYALFASLNTHYEGKKKFCCISINFVAVASDYRWTVRFAFAKPKPKPNPILQSGVPPSSAREGENCLLEHSPVVPSSAARERENRLIEELLEPPSHEKAVIVSPIELF</sequence>
<dbReference type="Proteomes" id="UP001293593">
    <property type="component" value="Unassembled WGS sequence"/>
</dbReference>
<protein>
    <submittedName>
        <fullName evidence="2">Uncharacterized protein</fullName>
    </submittedName>
</protein>